<accession>A0A199UDW6</accession>
<comment type="caution">
    <text evidence="2">The sequence shown here is derived from an EMBL/GenBank/DDBJ whole genome shotgun (WGS) entry which is preliminary data.</text>
</comment>
<evidence type="ECO:0000256" key="1">
    <source>
        <dbReference type="SAM" id="MobiDB-lite"/>
    </source>
</evidence>
<gene>
    <name evidence="2" type="ORF">ACMD2_12642</name>
</gene>
<proteinExistence type="predicted"/>
<protein>
    <submittedName>
        <fullName evidence="2">Uncharacterized protein</fullName>
    </submittedName>
</protein>
<evidence type="ECO:0000313" key="3">
    <source>
        <dbReference type="Proteomes" id="UP000092600"/>
    </source>
</evidence>
<evidence type="ECO:0000313" key="2">
    <source>
        <dbReference type="EMBL" id="OAY62750.1"/>
    </source>
</evidence>
<feature type="region of interest" description="Disordered" evidence="1">
    <location>
        <begin position="34"/>
        <end position="55"/>
    </location>
</feature>
<dbReference type="AlphaFoldDB" id="A0A199UDW6"/>
<dbReference type="Proteomes" id="UP000092600">
    <property type="component" value="Unassembled WGS sequence"/>
</dbReference>
<reference evidence="2 3" key="1">
    <citation type="journal article" date="2016" name="DNA Res.">
        <title>The draft genome of MD-2 pineapple using hybrid error correction of long reads.</title>
        <authorList>
            <person name="Redwan R.M."/>
            <person name="Saidin A."/>
            <person name="Kumar S.V."/>
        </authorList>
    </citation>
    <scope>NUCLEOTIDE SEQUENCE [LARGE SCALE GENOMIC DNA]</scope>
    <source>
        <strain evidence="3">cv. MD2</strain>
        <tissue evidence="2">Leaf</tissue>
    </source>
</reference>
<sequence>MQYSQGFDCWNGGRLRSLIVGHPFDTIKVKLQSQQPTSRQLPSIPAPLMQQNKHSSEGLKGGLIIQLGKRSLLVAGGLPARHSGSRLPNDVVKSVIQSMTKESKYSEPLTL</sequence>
<dbReference type="EMBL" id="LSRQ01008433">
    <property type="protein sequence ID" value="OAY62750.1"/>
    <property type="molecule type" value="Genomic_DNA"/>
</dbReference>
<organism evidence="2 3">
    <name type="scientific">Ananas comosus</name>
    <name type="common">Pineapple</name>
    <name type="synonym">Ananas ananas</name>
    <dbReference type="NCBI Taxonomy" id="4615"/>
    <lineage>
        <taxon>Eukaryota</taxon>
        <taxon>Viridiplantae</taxon>
        <taxon>Streptophyta</taxon>
        <taxon>Embryophyta</taxon>
        <taxon>Tracheophyta</taxon>
        <taxon>Spermatophyta</taxon>
        <taxon>Magnoliopsida</taxon>
        <taxon>Liliopsida</taxon>
        <taxon>Poales</taxon>
        <taxon>Bromeliaceae</taxon>
        <taxon>Bromelioideae</taxon>
        <taxon>Ananas</taxon>
    </lineage>
</organism>
<name>A0A199UDW6_ANACO</name>